<dbReference type="PANTHER" id="PTHR10724">
    <property type="entry name" value="30S RIBOSOMAL PROTEIN S1"/>
    <property type="match status" value="1"/>
</dbReference>
<dbReference type="EMBL" id="JBHUMZ010000053">
    <property type="protein sequence ID" value="MFD2640336.1"/>
    <property type="molecule type" value="Genomic_DNA"/>
</dbReference>
<accession>A0ABW5QE89</accession>
<feature type="domain" description="S1 motif" evidence="4">
    <location>
        <begin position="101"/>
        <end position="166"/>
    </location>
</feature>
<keyword evidence="3" id="KW-0687">Ribonucleoprotein</keyword>
<protein>
    <submittedName>
        <fullName evidence="5">30S ribosomal protein S1</fullName>
    </submittedName>
</protein>
<dbReference type="InterPro" id="IPR003029">
    <property type="entry name" value="S1_domain"/>
</dbReference>
<dbReference type="CDD" id="cd04465">
    <property type="entry name" value="S1_RPS1_repeat_ec2_hs2"/>
    <property type="match status" value="1"/>
</dbReference>
<organism evidence="5 6">
    <name type="scientific">Piscibacillus salipiscarius</name>
    <dbReference type="NCBI Taxonomy" id="299480"/>
    <lineage>
        <taxon>Bacteria</taxon>
        <taxon>Bacillati</taxon>
        <taxon>Bacillota</taxon>
        <taxon>Bacilli</taxon>
        <taxon>Bacillales</taxon>
        <taxon>Bacillaceae</taxon>
        <taxon>Piscibacillus</taxon>
    </lineage>
</organism>
<sequence>MSENQENQMEQTLEVGTEVIGKVIKLEDKQVIVDIGAKFDGIIPISELSHIHVEHPNEVLSESEEVQLLVTKLEDEAIVLSRKQLTQKQAWENLQEKLDSDKVFEATVMDVVNGGLVMDAGLRAFMPASHVEAYYVEDFEPYKGQTLEVKVIEMDATKQRVILSHRAVVEEAEKAKKQEVLNNIDADSIVEGTVQRITNFGAFVDLGGVDGLIHISQLSHDHVDKAEDVVTEGETVKVKVLSVDRDNERIALSLKDTKPGPWDGIENEFKPGDVVEGEVKRLVNFGAFVEIKSGVEGLVHISQIAKEHIGNPQEVLQEGQKVKVKVLDISKTNKRVSLSIKEAQEEQDNVELKKYQKDDDDQGFQLGDLIGDRLKDLKK</sequence>
<evidence type="ECO:0000259" key="4">
    <source>
        <dbReference type="PROSITE" id="PS50126"/>
    </source>
</evidence>
<evidence type="ECO:0000313" key="5">
    <source>
        <dbReference type="EMBL" id="MFD2640336.1"/>
    </source>
</evidence>
<comment type="similarity">
    <text evidence="1">Belongs to the bacterial ribosomal protein bS1 family.</text>
</comment>
<dbReference type="PRINTS" id="PR00681">
    <property type="entry name" value="RIBOSOMALS1"/>
</dbReference>
<dbReference type="SMART" id="SM00316">
    <property type="entry name" value="S1"/>
    <property type="match status" value="4"/>
</dbReference>
<comment type="caution">
    <text evidence="5">The sequence shown here is derived from an EMBL/GenBank/DDBJ whole genome shotgun (WGS) entry which is preliminary data.</text>
</comment>
<dbReference type="InterPro" id="IPR012340">
    <property type="entry name" value="NA-bd_OB-fold"/>
</dbReference>
<dbReference type="Proteomes" id="UP001597452">
    <property type="component" value="Unassembled WGS sequence"/>
</dbReference>
<evidence type="ECO:0000256" key="2">
    <source>
        <dbReference type="ARBA" id="ARBA00022980"/>
    </source>
</evidence>
<evidence type="ECO:0000313" key="6">
    <source>
        <dbReference type="Proteomes" id="UP001597452"/>
    </source>
</evidence>
<dbReference type="Pfam" id="PF00575">
    <property type="entry name" value="S1"/>
    <property type="match status" value="4"/>
</dbReference>
<dbReference type="CDD" id="cd05688">
    <property type="entry name" value="S1_RPS1_repeat_ec3"/>
    <property type="match status" value="1"/>
</dbReference>
<dbReference type="Gene3D" id="2.40.50.140">
    <property type="entry name" value="Nucleic acid-binding proteins"/>
    <property type="match status" value="4"/>
</dbReference>
<dbReference type="SUPFAM" id="SSF50249">
    <property type="entry name" value="Nucleic acid-binding proteins"/>
    <property type="match status" value="4"/>
</dbReference>
<reference evidence="6" key="1">
    <citation type="journal article" date="2019" name="Int. J. Syst. Evol. Microbiol.">
        <title>The Global Catalogue of Microorganisms (GCM) 10K type strain sequencing project: providing services to taxonomists for standard genome sequencing and annotation.</title>
        <authorList>
            <consortium name="The Broad Institute Genomics Platform"/>
            <consortium name="The Broad Institute Genome Sequencing Center for Infectious Disease"/>
            <person name="Wu L."/>
            <person name="Ma J."/>
        </authorList>
    </citation>
    <scope>NUCLEOTIDE SEQUENCE [LARGE SCALE GENOMIC DNA]</scope>
    <source>
        <strain evidence="6">TISTR 1571</strain>
    </source>
</reference>
<dbReference type="PANTHER" id="PTHR10724:SF7">
    <property type="entry name" value="SMALL RIBOSOMAL SUBUNIT PROTEIN BS1C"/>
    <property type="match status" value="1"/>
</dbReference>
<feature type="domain" description="S1 motif" evidence="4">
    <location>
        <begin position="16"/>
        <end position="83"/>
    </location>
</feature>
<dbReference type="PROSITE" id="PS50126">
    <property type="entry name" value="S1"/>
    <property type="match status" value="4"/>
</dbReference>
<dbReference type="InterPro" id="IPR050437">
    <property type="entry name" value="Ribos_protein_bS1-like"/>
</dbReference>
<dbReference type="InterPro" id="IPR035104">
    <property type="entry name" value="Ribosomal_protein_S1-like"/>
</dbReference>
<feature type="domain" description="S1 motif" evidence="4">
    <location>
        <begin position="272"/>
        <end position="341"/>
    </location>
</feature>
<keyword evidence="6" id="KW-1185">Reference proteome</keyword>
<dbReference type="GO" id="GO:0005840">
    <property type="term" value="C:ribosome"/>
    <property type="evidence" value="ECO:0007669"/>
    <property type="project" value="UniProtKB-KW"/>
</dbReference>
<gene>
    <name evidence="5" type="primary">rpsA</name>
    <name evidence="5" type="ORF">ACFSW4_15810</name>
</gene>
<keyword evidence="2 5" id="KW-0689">Ribosomal protein</keyword>
<evidence type="ECO:0000256" key="3">
    <source>
        <dbReference type="ARBA" id="ARBA00023274"/>
    </source>
</evidence>
<dbReference type="NCBIfam" id="NF005208">
    <property type="entry name" value="PRK06676.1"/>
    <property type="match status" value="1"/>
</dbReference>
<proteinExistence type="inferred from homology"/>
<dbReference type="CDD" id="cd05687">
    <property type="entry name" value="S1_RPS1_repeat_ec1_hs1"/>
    <property type="match status" value="1"/>
</dbReference>
<evidence type="ECO:0000256" key="1">
    <source>
        <dbReference type="ARBA" id="ARBA00006767"/>
    </source>
</evidence>
<feature type="domain" description="S1 motif" evidence="4">
    <location>
        <begin position="187"/>
        <end position="255"/>
    </location>
</feature>
<name>A0ABW5QE89_9BACI</name>
<dbReference type="RefSeq" id="WP_377330500.1">
    <property type="nucleotide sequence ID" value="NZ_JBHUMZ010000053.1"/>
</dbReference>